<keyword evidence="3" id="KW-1185">Reference proteome</keyword>
<name>A0AA40FWX1_9HYME</name>
<dbReference type="AlphaFoldDB" id="A0AA40FWX1"/>
<organism evidence="2 3">
    <name type="scientific">Melipona bicolor</name>
    <dbReference type="NCBI Taxonomy" id="60889"/>
    <lineage>
        <taxon>Eukaryota</taxon>
        <taxon>Metazoa</taxon>
        <taxon>Ecdysozoa</taxon>
        <taxon>Arthropoda</taxon>
        <taxon>Hexapoda</taxon>
        <taxon>Insecta</taxon>
        <taxon>Pterygota</taxon>
        <taxon>Neoptera</taxon>
        <taxon>Endopterygota</taxon>
        <taxon>Hymenoptera</taxon>
        <taxon>Apocrita</taxon>
        <taxon>Aculeata</taxon>
        <taxon>Apoidea</taxon>
        <taxon>Anthophila</taxon>
        <taxon>Apidae</taxon>
        <taxon>Melipona</taxon>
    </lineage>
</organism>
<evidence type="ECO:0000313" key="3">
    <source>
        <dbReference type="Proteomes" id="UP001177670"/>
    </source>
</evidence>
<sequence>MPTLAHATEYVRDALGNDIGIMAEERGTDEMTNGPKDWNRGPIEAPSRPHRRRATGEISGEQLRVSSFSSREENVAALLNIPGLRYQTTTISCFCFPLDAPEDLSPEPMLTRERTSMDNYVFISTKQRRTGVVRVSIVLGLRSVEIESSGS</sequence>
<dbReference type="Proteomes" id="UP001177670">
    <property type="component" value="Unassembled WGS sequence"/>
</dbReference>
<proteinExistence type="predicted"/>
<protein>
    <submittedName>
        <fullName evidence="2">Uncharacterized protein</fullName>
    </submittedName>
</protein>
<reference evidence="2" key="1">
    <citation type="submission" date="2021-10" db="EMBL/GenBank/DDBJ databases">
        <title>Melipona bicolor Genome sequencing and assembly.</title>
        <authorList>
            <person name="Araujo N.S."/>
            <person name="Arias M.C."/>
        </authorList>
    </citation>
    <scope>NUCLEOTIDE SEQUENCE</scope>
    <source>
        <strain evidence="2">USP_2M_L1-L4_2017</strain>
        <tissue evidence="2">Whole body</tissue>
    </source>
</reference>
<accession>A0AA40FWX1</accession>
<dbReference type="EMBL" id="JAHYIQ010000013">
    <property type="protein sequence ID" value="KAK1126822.1"/>
    <property type="molecule type" value="Genomic_DNA"/>
</dbReference>
<feature type="region of interest" description="Disordered" evidence="1">
    <location>
        <begin position="28"/>
        <end position="59"/>
    </location>
</feature>
<evidence type="ECO:0000313" key="2">
    <source>
        <dbReference type="EMBL" id="KAK1126822.1"/>
    </source>
</evidence>
<gene>
    <name evidence="2" type="ORF">K0M31_004444</name>
</gene>
<evidence type="ECO:0000256" key="1">
    <source>
        <dbReference type="SAM" id="MobiDB-lite"/>
    </source>
</evidence>
<comment type="caution">
    <text evidence="2">The sequence shown here is derived from an EMBL/GenBank/DDBJ whole genome shotgun (WGS) entry which is preliminary data.</text>
</comment>